<comment type="similarity">
    <text evidence="1">Belongs to the LptD family.</text>
</comment>
<accession>A0ABW1KQ95</accession>
<comment type="caution">
    <text evidence="1">Lacks conserved residue(s) required for the propagation of feature annotation.</text>
</comment>
<keyword evidence="4" id="KW-1185">Reference proteome</keyword>
<dbReference type="PANTHER" id="PTHR30189:SF1">
    <property type="entry name" value="LPS-ASSEMBLY PROTEIN LPTD"/>
    <property type="match status" value="1"/>
</dbReference>
<dbReference type="Pfam" id="PF04453">
    <property type="entry name" value="LptD"/>
    <property type="match status" value="1"/>
</dbReference>
<keyword evidence="1" id="KW-0998">Cell outer membrane</keyword>
<comment type="subunit">
    <text evidence="1">Component of the lipopolysaccharide transport and assembly complex.</text>
</comment>
<comment type="caution">
    <text evidence="3">The sequence shown here is derived from an EMBL/GenBank/DDBJ whole genome shotgun (WGS) entry which is preliminary data.</text>
</comment>
<keyword evidence="1" id="KW-0732">Signal</keyword>
<name>A0ABW1KQ95_9PROT</name>
<dbReference type="InterPro" id="IPR050218">
    <property type="entry name" value="LptD"/>
</dbReference>
<feature type="domain" description="LptD C-terminal" evidence="2">
    <location>
        <begin position="305"/>
        <end position="712"/>
    </location>
</feature>
<dbReference type="Proteomes" id="UP001596116">
    <property type="component" value="Unassembled WGS sequence"/>
</dbReference>
<comment type="subcellular location">
    <subcellularLocation>
        <location evidence="1">Cell outer membrane</location>
    </subcellularLocation>
</comment>
<reference evidence="3 4" key="1">
    <citation type="submission" date="2024-09" db="EMBL/GenBank/DDBJ databases">
        <authorList>
            <person name="Zhang Z.-H."/>
        </authorList>
    </citation>
    <scope>NUCLEOTIDE SEQUENCE [LARGE SCALE GENOMIC DNA]</scope>
    <source>
        <strain evidence="3 4">HHTR114</strain>
    </source>
</reference>
<protein>
    <recommendedName>
        <fullName evidence="1">LPS-assembly protein LptD</fullName>
    </recommendedName>
</protein>
<dbReference type="EMBL" id="JBHPON010000001">
    <property type="protein sequence ID" value="MFC6033991.1"/>
    <property type="molecule type" value="Genomic_DNA"/>
</dbReference>
<evidence type="ECO:0000313" key="4">
    <source>
        <dbReference type="Proteomes" id="UP001596116"/>
    </source>
</evidence>
<feature type="signal peptide" evidence="1">
    <location>
        <begin position="1"/>
        <end position="32"/>
    </location>
</feature>
<evidence type="ECO:0000256" key="1">
    <source>
        <dbReference type="HAMAP-Rule" id="MF_01411"/>
    </source>
</evidence>
<keyword evidence="1" id="KW-0472">Membrane</keyword>
<evidence type="ECO:0000259" key="2">
    <source>
        <dbReference type="Pfam" id="PF04453"/>
    </source>
</evidence>
<evidence type="ECO:0000313" key="3">
    <source>
        <dbReference type="EMBL" id="MFC6033991.1"/>
    </source>
</evidence>
<sequence length="774" mass="86531" precursor="true">MSTSNRLIARLLMTTVLAGAATGLLAAPPAWAAAPTVTASENESDQVLFEADSVEREFDDGPIIAEGDVRAYFGARYLRADRLIYDPETDIVIAEGNVSITDANMETAFAGRVELSGDLRDGIAENFSALLEDNARLAADSAVREQGARTRLNRAVYTSCNVCNKDGEPKTPTWRIKALRVTRDEERKVLRFHHAFLEIAGVPIIYAPYLQTPDPSVERQSGFLPPDIGASSRLGFNIELPYYLAISNSQDATFFPKYTAKDGVLWQAEWRRRGANGYHVLSGGVIDAPNDTTTPAAFTESTPGVRWHLFGRGHRDFGENWRASYDFERISDKEYLRQYDVERRGDLRQELDRSRTNQLRSNARVAWNEGGSHLTIDTYLFQGLRTQQNRLAMMEQGLGRIDDARTTPYVLPLIDFRHDFNSKVAGGAVTARANIASLYRTQGIDSQRFTTSLEWDRDIITRGGHRFNLFAKARADVFSYQDLDQGTEVCFSGDAPCAIGFPGFSETDTSDITSRFAPTIGLEWTYPLAREFHGAQLYIEPRVQLIASPTGLNDDDIINEDSQSIEFDYAGLFDFNKATGYDAFEDGQRMNIGVTASAETLNGFLVEGSIGQQIRLQETKAFNDSSGLGEKSSDIVGSLNIEYKNKVGLENRFRIDNNSGDVQRAESRAYYRGKIIRAGLSYVRLNEENIANNLVKREELTANANIKLTRHWSVGGGWRLDLDSNQTIQQNFSVGYEDECSMLGLTYRRDRTRTRNVEPDNAILLTFTLKSLVN</sequence>
<feature type="chain" id="PRO_5044918897" description="LPS-assembly protein LptD" evidence="1">
    <location>
        <begin position="33"/>
        <end position="774"/>
    </location>
</feature>
<organism evidence="3 4">
    <name type="scientific">Hyphococcus aureus</name>
    <dbReference type="NCBI Taxonomy" id="2666033"/>
    <lineage>
        <taxon>Bacteria</taxon>
        <taxon>Pseudomonadati</taxon>
        <taxon>Pseudomonadota</taxon>
        <taxon>Alphaproteobacteria</taxon>
        <taxon>Parvularculales</taxon>
        <taxon>Parvularculaceae</taxon>
        <taxon>Hyphococcus</taxon>
    </lineage>
</organism>
<comment type="function">
    <text evidence="1">Involved in the assembly of lipopolysaccharide (LPS) at the surface of the outer membrane.</text>
</comment>
<dbReference type="HAMAP" id="MF_01411">
    <property type="entry name" value="LPS_assembly_LptD"/>
    <property type="match status" value="1"/>
</dbReference>
<dbReference type="PANTHER" id="PTHR30189">
    <property type="entry name" value="LPS-ASSEMBLY PROTEIN"/>
    <property type="match status" value="1"/>
</dbReference>
<dbReference type="RefSeq" id="WP_379880719.1">
    <property type="nucleotide sequence ID" value="NZ_JBHPON010000001.1"/>
</dbReference>
<proteinExistence type="inferred from homology"/>
<dbReference type="InterPro" id="IPR020889">
    <property type="entry name" value="LipoPS_assembly_LptD"/>
</dbReference>
<dbReference type="InterPro" id="IPR007543">
    <property type="entry name" value="LptD_C"/>
</dbReference>
<gene>
    <name evidence="1" type="primary">lptD</name>
    <name evidence="3" type="ORF">ACFMB1_00470</name>
</gene>